<evidence type="ECO:0000256" key="2">
    <source>
        <dbReference type="ARBA" id="ARBA00022525"/>
    </source>
</evidence>
<dbReference type="Pfam" id="PF00353">
    <property type="entry name" value="HemolysinCabind"/>
    <property type="match status" value="2"/>
</dbReference>
<comment type="subcellular location">
    <subcellularLocation>
        <location evidence="1">Secreted</location>
    </subcellularLocation>
</comment>
<dbReference type="InterPro" id="IPR036844">
    <property type="entry name" value="Hint_dom_sf"/>
</dbReference>
<name>A0AAE4B4X4_9RHOB</name>
<dbReference type="SUPFAM" id="SSF51294">
    <property type="entry name" value="Hedgehog/intein (Hint) domain"/>
    <property type="match status" value="1"/>
</dbReference>
<dbReference type="Pfam" id="PF13403">
    <property type="entry name" value="Hint_2"/>
    <property type="match status" value="1"/>
</dbReference>
<dbReference type="PROSITE" id="PS00330">
    <property type="entry name" value="HEMOLYSIN_CALCIUM"/>
    <property type="match status" value="2"/>
</dbReference>
<accession>A0AAE4B4X4</accession>
<dbReference type="InterPro" id="IPR050557">
    <property type="entry name" value="RTX_toxin/Mannuronan_C5-epim"/>
</dbReference>
<reference evidence="4" key="1">
    <citation type="submission" date="2022-07" db="EMBL/GenBank/DDBJ databases">
        <authorList>
            <person name="Otstavnykh N."/>
            <person name="Isaeva M."/>
            <person name="Bystritskaya E."/>
        </authorList>
    </citation>
    <scope>NUCLEOTIDE SEQUENCE</scope>
    <source>
        <strain evidence="4">KCTC 52189</strain>
    </source>
</reference>
<feature type="domain" description="Hedgehog/Intein (Hint)" evidence="3">
    <location>
        <begin position="556"/>
        <end position="692"/>
    </location>
</feature>
<keyword evidence="2" id="KW-0964">Secreted</keyword>
<sequence>MATYTVLFYDFDPWGVIPTRTGSTFTYTGPATADGTATVYDPESGVEGLTLDDDNAGGESATADVSVGGVTSTGTTVDAERVWTVMDMTTGEIFEIAEFDVEFGAASGDYTLSEQPLIPGHTYQILAYDSNPDVTAGDPAFSSTDFSEGWADGTVSGTAGDDLIDANFFDSETDQIDDGVGAGATADDDSIEAGAGNDTAYGGAGDDTLLGEAGDDLLFGDFNATVATGSEFLDWSAVGPDESDISGGFSQNTGDIDVTVSFTTTPLTTGVTVESTDTTYVAGGDPFDPFSNLSLTGNGAGSNVTTTVSFSSTTAGIANEVENVTFQLNDIDFTSGSWQDIVTINAYDADGNPVPVTITPSGNDTVSGNTITAGPTAESAADAAGNAVVTIAGPVASIEIIYANGEPGGQALWVSDVHFDTMAAPGGNDSIDGGAGSDTLYGEAGDDTLLGGIGADSLLGGDGNDVIYVSENDLAAGNDGEDLFILADLGEVGAGSIVIDGGTTGEPGGDTLDLNGIADRTTLTFTPSAGDPDAFDGSVTLLDGTVVTFSNIENIICFTPGTMIATPDGERPVEALRPGDLVLTKDDGPQPLGWVGHSNVPGLGHHAPIRLDPGLTGARRPLTVSPQHRMLIEDWRAELLFGDAEVFVPAVHLLDFDGAASAPAAQVTYIHLMFDRHQVIYAEGAETESFHLAEEGLKALHPQAQDELFAAYPEMRDNLAAHGPTARRSLKAHEARALLGRMFPRKPDTTALAA</sequence>
<evidence type="ECO:0000256" key="1">
    <source>
        <dbReference type="ARBA" id="ARBA00004613"/>
    </source>
</evidence>
<dbReference type="InterPro" id="IPR028992">
    <property type="entry name" value="Hedgehog/Intein_dom"/>
</dbReference>
<dbReference type="PRINTS" id="PR00313">
    <property type="entry name" value="CABNDNGRPT"/>
</dbReference>
<dbReference type="PANTHER" id="PTHR38340:SF1">
    <property type="entry name" value="S-LAYER PROTEIN"/>
    <property type="match status" value="1"/>
</dbReference>
<evidence type="ECO:0000313" key="4">
    <source>
        <dbReference type="EMBL" id="MDQ2091503.1"/>
    </source>
</evidence>
<dbReference type="InterPro" id="IPR018511">
    <property type="entry name" value="Hemolysin-typ_Ca-bd_CS"/>
</dbReference>
<dbReference type="Proteomes" id="UP001226762">
    <property type="component" value="Unassembled WGS sequence"/>
</dbReference>
<evidence type="ECO:0000259" key="3">
    <source>
        <dbReference type="Pfam" id="PF13403"/>
    </source>
</evidence>
<dbReference type="Gene3D" id="2.170.16.10">
    <property type="entry name" value="Hedgehog/Intein (Hint) domain"/>
    <property type="match status" value="1"/>
</dbReference>
<dbReference type="Gene3D" id="2.150.10.10">
    <property type="entry name" value="Serralysin-like metalloprotease, C-terminal"/>
    <property type="match status" value="1"/>
</dbReference>
<protein>
    <submittedName>
        <fullName evidence="4">Hint domain-containing protein</fullName>
    </submittedName>
</protein>
<dbReference type="InterPro" id="IPR001343">
    <property type="entry name" value="Hemolysn_Ca-bd"/>
</dbReference>
<organism evidence="4 5">
    <name type="scientific">Marimonas arenosa</name>
    <dbReference type="NCBI Taxonomy" id="1795305"/>
    <lineage>
        <taxon>Bacteria</taxon>
        <taxon>Pseudomonadati</taxon>
        <taxon>Pseudomonadota</taxon>
        <taxon>Alphaproteobacteria</taxon>
        <taxon>Rhodobacterales</taxon>
        <taxon>Paracoccaceae</taxon>
        <taxon>Marimonas</taxon>
    </lineage>
</organism>
<comment type="caution">
    <text evidence="4">The sequence shown here is derived from an EMBL/GenBank/DDBJ whole genome shotgun (WGS) entry which is preliminary data.</text>
</comment>
<dbReference type="EMBL" id="JANHAX010000005">
    <property type="protein sequence ID" value="MDQ2091503.1"/>
    <property type="molecule type" value="Genomic_DNA"/>
</dbReference>
<dbReference type="RefSeq" id="WP_306736791.1">
    <property type="nucleotide sequence ID" value="NZ_JANHAX010000005.1"/>
</dbReference>
<dbReference type="SUPFAM" id="SSF51120">
    <property type="entry name" value="beta-Roll"/>
    <property type="match status" value="2"/>
</dbReference>
<dbReference type="GO" id="GO:0005576">
    <property type="term" value="C:extracellular region"/>
    <property type="evidence" value="ECO:0007669"/>
    <property type="project" value="UniProtKB-SubCell"/>
</dbReference>
<reference evidence="4" key="2">
    <citation type="submission" date="2023-02" db="EMBL/GenBank/DDBJ databases">
        <title>'Rhodoalgimonas zhirmunskyi' gen. nov., isolated from a red alga.</title>
        <authorList>
            <person name="Nedashkovskaya O.I."/>
            <person name="Otstavnykh N.Y."/>
            <person name="Bystritskaya E.P."/>
            <person name="Balabanova L.A."/>
            <person name="Isaeva M.P."/>
        </authorList>
    </citation>
    <scope>NUCLEOTIDE SEQUENCE</scope>
    <source>
        <strain evidence="4">KCTC 52189</strain>
    </source>
</reference>
<evidence type="ECO:0000313" key="5">
    <source>
        <dbReference type="Proteomes" id="UP001226762"/>
    </source>
</evidence>
<dbReference type="AlphaFoldDB" id="A0AAE4B4X4"/>
<keyword evidence="5" id="KW-1185">Reference proteome</keyword>
<proteinExistence type="predicted"/>
<dbReference type="InterPro" id="IPR011049">
    <property type="entry name" value="Serralysin-like_metalloprot_C"/>
</dbReference>
<dbReference type="GO" id="GO:0005509">
    <property type="term" value="F:calcium ion binding"/>
    <property type="evidence" value="ECO:0007669"/>
    <property type="project" value="InterPro"/>
</dbReference>
<gene>
    <name evidence="4" type="ORF">NO357_16500</name>
</gene>
<dbReference type="PANTHER" id="PTHR38340">
    <property type="entry name" value="S-LAYER PROTEIN"/>
    <property type="match status" value="1"/>
</dbReference>